<proteinExistence type="predicted"/>
<sequence length="66" mass="7410">MVLTCSYQYPGVISMHMMVANESVSFGSNFYRRKENNSRILSSPSAAVSSSTITPRKRTGKEENYI</sequence>
<evidence type="ECO:0000313" key="3">
    <source>
        <dbReference type="Proteomes" id="UP000811609"/>
    </source>
</evidence>
<keyword evidence="3" id="KW-1185">Reference proteome</keyword>
<feature type="compositionally biased region" description="Low complexity" evidence="1">
    <location>
        <begin position="41"/>
        <end position="54"/>
    </location>
</feature>
<evidence type="ECO:0000256" key="1">
    <source>
        <dbReference type="SAM" id="MobiDB-lite"/>
    </source>
</evidence>
<accession>A0A8T1NHB7</accession>
<dbReference type="Proteomes" id="UP000811609">
    <property type="component" value="Chromosome 13"/>
</dbReference>
<reference evidence="2" key="1">
    <citation type="submission" date="2020-12" db="EMBL/GenBank/DDBJ databases">
        <title>WGS assembly of Carya illinoinensis cv. Pawnee.</title>
        <authorList>
            <person name="Platts A."/>
            <person name="Shu S."/>
            <person name="Wright S."/>
            <person name="Barry K."/>
            <person name="Edger P."/>
            <person name="Pires J.C."/>
            <person name="Schmutz J."/>
        </authorList>
    </citation>
    <scope>NUCLEOTIDE SEQUENCE</scope>
    <source>
        <tissue evidence="2">Leaf</tissue>
    </source>
</reference>
<organism evidence="2 3">
    <name type="scientific">Carya illinoinensis</name>
    <name type="common">Pecan</name>
    <dbReference type="NCBI Taxonomy" id="32201"/>
    <lineage>
        <taxon>Eukaryota</taxon>
        <taxon>Viridiplantae</taxon>
        <taxon>Streptophyta</taxon>
        <taxon>Embryophyta</taxon>
        <taxon>Tracheophyta</taxon>
        <taxon>Spermatophyta</taxon>
        <taxon>Magnoliopsida</taxon>
        <taxon>eudicotyledons</taxon>
        <taxon>Gunneridae</taxon>
        <taxon>Pentapetalae</taxon>
        <taxon>rosids</taxon>
        <taxon>fabids</taxon>
        <taxon>Fagales</taxon>
        <taxon>Juglandaceae</taxon>
        <taxon>Carya</taxon>
    </lineage>
</organism>
<dbReference type="AlphaFoldDB" id="A0A8T1NHB7"/>
<comment type="caution">
    <text evidence="2">The sequence shown here is derived from an EMBL/GenBank/DDBJ whole genome shotgun (WGS) entry which is preliminary data.</text>
</comment>
<evidence type="ECO:0000313" key="2">
    <source>
        <dbReference type="EMBL" id="KAG6631039.1"/>
    </source>
</evidence>
<gene>
    <name evidence="2" type="ORF">CIPAW_13G062500</name>
</gene>
<feature type="region of interest" description="Disordered" evidence="1">
    <location>
        <begin position="41"/>
        <end position="66"/>
    </location>
</feature>
<dbReference type="EMBL" id="CM031821">
    <property type="protein sequence ID" value="KAG6631039.1"/>
    <property type="molecule type" value="Genomic_DNA"/>
</dbReference>
<protein>
    <submittedName>
        <fullName evidence="2">Uncharacterized protein</fullName>
    </submittedName>
</protein>
<name>A0A8T1NHB7_CARIL</name>